<dbReference type="OrthoDB" id="8186at2157"/>
<feature type="binding site" evidence="6">
    <location>
        <position position="84"/>
    </location>
    <ligand>
        <name>[4Fe-4S] cluster</name>
        <dbReference type="ChEBI" id="CHEBI:49883"/>
        <note>4Fe-4S-S-AdoMet</note>
    </ligand>
</feature>
<dbReference type="GO" id="GO:0046872">
    <property type="term" value="F:metal ion binding"/>
    <property type="evidence" value="ECO:0007669"/>
    <property type="project" value="UniProtKB-KW"/>
</dbReference>
<dbReference type="InterPro" id="IPR020050">
    <property type="entry name" value="FO_synthase_su2"/>
</dbReference>
<proteinExistence type="predicted"/>
<dbReference type="SFLD" id="SFLDS00029">
    <property type="entry name" value="Radical_SAM"/>
    <property type="match status" value="1"/>
</dbReference>
<gene>
    <name evidence="9" type="ORF">apy_01020</name>
</gene>
<feature type="domain" description="Radical SAM core" evidence="8">
    <location>
        <begin position="63"/>
        <end position="297"/>
    </location>
</feature>
<dbReference type="InterPro" id="IPR007197">
    <property type="entry name" value="rSAM"/>
</dbReference>
<dbReference type="Pfam" id="PF19288">
    <property type="entry name" value="CofH_C"/>
    <property type="match status" value="1"/>
</dbReference>
<keyword evidence="2 6" id="KW-0949">S-adenosyl-L-methionine</keyword>
<dbReference type="Proteomes" id="UP000291213">
    <property type="component" value="Unassembled WGS sequence"/>
</dbReference>
<dbReference type="PIRSF" id="PIRSF004762">
    <property type="entry name" value="CHP00423"/>
    <property type="match status" value="1"/>
</dbReference>
<evidence type="ECO:0000259" key="8">
    <source>
        <dbReference type="PROSITE" id="PS51918"/>
    </source>
</evidence>
<dbReference type="NCBIfam" id="TIGR00423">
    <property type="entry name" value="CofH family radical SAM protein"/>
    <property type="match status" value="1"/>
</dbReference>
<dbReference type="GO" id="GO:0016765">
    <property type="term" value="F:transferase activity, transferring alkyl or aryl (other than methyl) groups"/>
    <property type="evidence" value="ECO:0007669"/>
    <property type="project" value="InterPro"/>
</dbReference>
<evidence type="ECO:0000313" key="10">
    <source>
        <dbReference type="Proteomes" id="UP000291213"/>
    </source>
</evidence>
<evidence type="ECO:0000313" key="9">
    <source>
        <dbReference type="EMBL" id="GBF08377.1"/>
    </source>
</evidence>
<feature type="binding site" evidence="7">
    <location>
        <position position="83"/>
    </location>
    <ligand>
        <name>S-adenosyl-L-methionine</name>
        <dbReference type="ChEBI" id="CHEBI:59789"/>
    </ligand>
</feature>
<feature type="binding site" evidence="6">
    <location>
        <position position="81"/>
    </location>
    <ligand>
        <name>[4Fe-4S] cluster</name>
        <dbReference type="ChEBI" id="CHEBI:49883"/>
        <note>4Fe-4S-S-AdoMet</note>
    </ligand>
</feature>
<protein>
    <recommendedName>
        <fullName evidence="8">Radical SAM core domain-containing protein</fullName>
    </recommendedName>
</protein>
<keyword evidence="5 6" id="KW-0411">Iron-sulfur</keyword>
<dbReference type="InterPro" id="IPR045567">
    <property type="entry name" value="CofH/MnqC-like_C"/>
</dbReference>
<feature type="binding site" evidence="7">
    <location>
        <position position="191"/>
    </location>
    <ligand>
        <name>S-adenosyl-L-methionine</name>
        <dbReference type="ChEBI" id="CHEBI:59789"/>
    </ligand>
</feature>
<dbReference type="PANTHER" id="PTHR43076:SF14">
    <property type="entry name" value="RADICAL SAM DOMAIN PROTEIN"/>
    <property type="match status" value="1"/>
</dbReference>
<evidence type="ECO:0000256" key="2">
    <source>
        <dbReference type="ARBA" id="ARBA00022691"/>
    </source>
</evidence>
<dbReference type="PROSITE" id="PS51918">
    <property type="entry name" value="RADICAL_SAM"/>
    <property type="match status" value="1"/>
</dbReference>
<dbReference type="SMART" id="SM00729">
    <property type="entry name" value="Elp3"/>
    <property type="match status" value="1"/>
</dbReference>
<comment type="caution">
    <text evidence="9">The sequence shown here is derived from an EMBL/GenBank/DDBJ whole genome shotgun (WGS) entry which is preliminary data.</text>
</comment>
<comment type="cofactor">
    <cofactor evidence="6">
        <name>[4Fe-4S] cluster</name>
        <dbReference type="ChEBI" id="CHEBI:49883"/>
    </cofactor>
    <text evidence="6">Binds 1 [4Fe-4S] cluster. The cluster is coordinated with 3 cysteines and an exchangeable S-adenosyl-L-methionine.</text>
</comment>
<dbReference type="InterPro" id="IPR013785">
    <property type="entry name" value="Aldolase_TIM"/>
</dbReference>
<dbReference type="SFLD" id="SFLDF00343">
    <property type="entry name" value="aminofutalosine_synthase_(mqnE"/>
    <property type="match status" value="1"/>
</dbReference>
<evidence type="ECO:0000256" key="5">
    <source>
        <dbReference type="ARBA" id="ARBA00023014"/>
    </source>
</evidence>
<dbReference type="InterPro" id="IPR006638">
    <property type="entry name" value="Elp3/MiaA/NifB-like_rSAM"/>
</dbReference>
<feature type="binding site" evidence="6">
    <location>
        <position position="77"/>
    </location>
    <ligand>
        <name>[4Fe-4S] cluster</name>
        <dbReference type="ChEBI" id="CHEBI:49883"/>
        <note>4Fe-4S-S-AdoMet</note>
    </ligand>
</feature>
<sequence>MGLIPPKWLERMVEAYRDPSLERAVYGEALTMSDIERLLSETPLHPMAAAADYYARVIKKGVGSYIVNIYLAYTNVCVTRCTFCDFYVPPERRSSGYTHSPKHLGRVAGLARKRLGVREVHMVGGNDPELPLEYYEEAIREIKREAPGVVLKAFTAEEIGFIAKATGNTPKEVLARFREAGLDALPGGGAEVLSEEVRKRIAPLKISSDEYLEIHRLAHSMGIRSNITLLYAHIEEPKHVAEHLYRIRRLQEETGGFISFIPIRFNPGKTPLSRHPEYVKKGDRGGLYDLRIVAASRLALLGAIDNIMAYWVSMGEKLAQAALSHGANDIGGTFYNESVISAASSLRKRKGMSPARLVFNIATAGWTPMERDTFYNYYPPRAEPPRLPWMQG</sequence>
<name>A0A401H7C9_AERPX</name>
<evidence type="ECO:0000256" key="1">
    <source>
        <dbReference type="ARBA" id="ARBA00022485"/>
    </source>
</evidence>
<keyword evidence="3" id="KW-0479">Metal-binding</keyword>
<reference evidence="9 10" key="1">
    <citation type="submission" date="2017-02" db="EMBL/GenBank/DDBJ databases">
        <title>isolation and characterization of a novel temperate virus Aeropyrum globular virus 1 infecting hyperthermophilic archaeon Aeropyrum.</title>
        <authorList>
            <person name="Yumiya M."/>
            <person name="Yoshida T."/>
            <person name="Sako Y."/>
        </authorList>
    </citation>
    <scope>NUCLEOTIDE SEQUENCE [LARGE SCALE GENOMIC DNA]</scope>
    <source>
        <strain evidence="9 10">YK1-12-2013</strain>
    </source>
</reference>
<dbReference type="PANTHER" id="PTHR43076">
    <property type="entry name" value="FO SYNTHASE (COFH)"/>
    <property type="match status" value="1"/>
</dbReference>
<evidence type="ECO:0000256" key="3">
    <source>
        <dbReference type="ARBA" id="ARBA00022723"/>
    </source>
</evidence>
<dbReference type="SFLD" id="SFLDG01389">
    <property type="entry name" value="menaquinone_synthsis_involved"/>
    <property type="match status" value="1"/>
</dbReference>
<accession>A0A401H7C9</accession>
<dbReference type="InterPro" id="IPR058240">
    <property type="entry name" value="rSAM_sf"/>
</dbReference>
<dbReference type="SUPFAM" id="SSF102114">
    <property type="entry name" value="Radical SAM enzymes"/>
    <property type="match status" value="1"/>
</dbReference>
<keyword evidence="4 6" id="KW-0408">Iron</keyword>
<dbReference type="AlphaFoldDB" id="A0A401H7C9"/>
<organism evidence="9 10">
    <name type="scientific">Aeropyrum pernix</name>
    <dbReference type="NCBI Taxonomy" id="56636"/>
    <lineage>
        <taxon>Archaea</taxon>
        <taxon>Thermoproteota</taxon>
        <taxon>Thermoprotei</taxon>
        <taxon>Desulfurococcales</taxon>
        <taxon>Desulfurococcaceae</taxon>
        <taxon>Aeropyrum</taxon>
    </lineage>
</organism>
<dbReference type="GO" id="GO:0051539">
    <property type="term" value="F:4 iron, 4 sulfur cluster binding"/>
    <property type="evidence" value="ECO:0007669"/>
    <property type="project" value="UniProtKB-KW"/>
</dbReference>
<keyword evidence="1 6" id="KW-0004">4Fe-4S</keyword>
<evidence type="ECO:0000256" key="6">
    <source>
        <dbReference type="PIRSR" id="PIRSR004762-1"/>
    </source>
</evidence>
<dbReference type="GO" id="GO:0044689">
    <property type="term" value="F:7,8-didemethyl-8-hydroxy-5-deazariboflavin synthase activity"/>
    <property type="evidence" value="ECO:0007669"/>
    <property type="project" value="TreeGrafter"/>
</dbReference>
<dbReference type="SFLD" id="SFLDG01064">
    <property type="entry name" value="F420__menaquinone_cofactor_bio"/>
    <property type="match status" value="1"/>
</dbReference>
<dbReference type="InterPro" id="IPR034405">
    <property type="entry name" value="F420"/>
</dbReference>
<evidence type="ECO:0000256" key="7">
    <source>
        <dbReference type="PIRSR" id="PIRSR004762-2"/>
    </source>
</evidence>
<dbReference type="Pfam" id="PF04055">
    <property type="entry name" value="Radical_SAM"/>
    <property type="match status" value="1"/>
</dbReference>
<dbReference type="RefSeq" id="WP_131159455.1">
    <property type="nucleotide sequence ID" value="NZ_BDMD01000002.1"/>
</dbReference>
<evidence type="ECO:0000256" key="4">
    <source>
        <dbReference type="ARBA" id="ARBA00023004"/>
    </source>
</evidence>
<dbReference type="Gene3D" id="3.20.20.70">
    <property type="entry name" value="Aldolase class I"/>
    <property type="match status" value="1"/>
</dbReference>
<dbReference type="EMBL" id="BDMD01000002">
    <property type="protein sequence ID" value="GBF08377.1"/>
    <property type="molecule type" value="Genomic_DNA"/>
</dbReference>